<dbReference type="InterPro" id="IPR019826">
    <property type="entry name" value="Carboxylesterase_B_AS"/>
</dbReference>
<dbReference type="Proteomes" id="UP000076837">
    <property type="component" value="Unassembled WGS sequence"/>
</dbReference>
<dbReference type="PANTHER" id="PTHR43142">
    <property type="entry name" value="CARBOXYLIC ESTER HYDROLASE"/>
    <property type="match status" value="1"/>
</dbReference>
<dbReference type="AlphaFoldDB" id="A0A163B4M8"/>
<dbReference type="GO" id="GO:0016787">
    <property type="term" value="F:hydrolase activity"/>
    <property type="evidence" value="ECO:0007669"/>
    <property type="project" value="UniProtKB-KW"/>
</dbReference>
<protein>
    <recommendedName>
        <fullName evidence="3">Carboxylic ester hydrolase</fullName>
        <ecNumber evidence="3">3.1.1.-</ecNumber>
    </recommendedName>
</protein>
<dbReference type="ESTHER" id="didra-a0a163b4m8">
    <property type="family name" value="Fungal_carboxylesterase_lipase"/>
</dbReference>
<dbReference type="Pfam" id="PF00135">
    <property type="entry name" value="COesterase"/>
    <property type="match status" value="1"/>
</dbReference>
<evidence type="ECO:0000313" key="4">
    <source>
        <dbReference type="EMBL" id="KZM21571.1"/>
    </source>
</evidence>
<dbReference type="SUPFAM" id="SSF53474">
    <property type="entry name" value="alpha/beta-Hydrolases"/>
    <property type="match status" value="1"/>
</dbReference>
<dbReference type="PANTHER" id="PTHR43142:SF5">
    <property type="entry name" value="CARBOXYLIC ESTER HYDROLASE"/>
    <property type="match status" value="1"/>
</dbReference>
<accession>A0A163B4M8</accession>
<dbReference type="InterPro" id="IPR002018">
    <property type="entry name" value="CarbesteraseB"/>
</dbReference>
<dbReference type="STRING" id="5454.A0A163B4M8"/>
<comment type="similarity">
    <text evidence="1 3">Belongs to the type-B carboxylesterase/lipase family.</text>
</comment>
<dbReference type="PROSITE" id="PS00122">
    <property type="entry name" value="CARBOXYLESTERASE_B_1"/>
    <property type="match status" value="1"/>
</dbReference>
<keyword evidence="2 3" id="KW-0378">Hydrolase</keyword>
<keyword evidence="5" id="KW-1185">Reference proteome</keyword>
<name>A0A163B4M8_DIDRA</name>
<dbReference type="Gene3D" id="3.40.50.1820">
    <property type="entry name" value="alpha/beta hydrolase"/>
    <property type="match status" value="1"/>
</dbReference>
<dbReference type="EMBL" id="JYNV01000243">
    <property type="protein sequence ID" value="KZM21571.1"/>
    <property type="molecule type" value="Genomic_DNA"/>
</dbReference>
<organism evidence="4 5">
    <name type="scientific">Didymella rabiei</name>
    <name type="common">Chickpea ascochyta blight fungus</name>
    <name type="synonym">Mycosphaerella rabiei</name>
    <dbReference type="NCBI Taxonomy" id="5454"/>
    <lineage>
        <taxon>Eukaryota</taxon>
        <taxon>Fungi</taxon>
        <taxon>Dikarya</taxon>
        <taxon>Ascomycota</taxon>
        <taxon>Pezizomycotina</taxon>
        <taxon>Dothideomycetes</taxon>
        <taxon>Pleosporomycetidae</taxon>
        <taxon>Pleosporales</taxon>
        <taxon>Pleosporineae</taxon>
        <taxon>Didymellaceae</taxon>
        <taxon>Ascochyta</taxon>
    </lineage>
</organism>
<evidence type="ECO:0000256" key="3">
    <source>
        <dbReference type="RuleBase" id="RU361235"/>
    </source>
</evidence>
<dbReference type="OrthoDB" id="6846267at2759"/>
<evidence type="ECO:0000256" key="2">
    <source>
        <dbReference type="ARBA" id="ARBA00022801"/>
    </source>
</evidence>
<evidence type="ECO:0000313" key="5">
    <source>
        <dbReference type="Proteomes" id="UP000076837"/>
    </source>
</evidence>
<reference evidence="4 5" key="1">
    <citation type="journal article" date="2016" name="Sci. Rep.">
        <title>Draft genome sequencing and secretome analysis of fungal phytopathogen Ascochyta rabiei provides insight into the necrotrophic effector repertoire.</title>
        <authorList>
            <person name="Verma S."/>
            <person name="Gazara R.K."/>
            <person name="Nizam S."/>
            <person name="Parween S."/>
            <person name="Chattopadhyay D."/>
            <person name="Verma P.K."/>
        </authorList>
    </citation>
    <scope>NUCLEOTIDE SEQUENCE [LARGE SCALE GENOMIC DNA]</scope>
    <source>
        <strain evidence="4 5">ArDII</strain>
    </source>
</reference>
<comment type="caution">
    <text evidence="4">The sequence shown here is derived from an EMBL/GenBank/DDBJ whole genome shotgun (WGS) entry which is preliminary data.</text>
</comment>
<sequence>MASHVAQPKAFTFQHAELGEMTGLITPDNVVQFRAIPYATIPARFKQSIPLNDLGHTNRRFTEHGFACPQTFPDRAADGGRFVNEGSPPPSDEFHCLVLHVNVPLVALQHPPRARLPVLLYIHGGGFVLGAIDEQHNTALLVEQSLLDARPVVGVAIQYRLGALGYLHVPERGGANLALNDQRNALVWVQRFVGGFGGDREAVTVFGESAGAVSICAHLLSEPPELGPLFRRAVVMSGVIGPVTAPVGVGEAEGQYEALLEILGIHEEGEAGLERLRGVDVEQLVAATSALTEDGSMLLSVRDRAWFGEDAETVTWDRIPELIGKCEWVDAIVLGTTSFEGTMTATRYASITPSAFLSSIEAQLGAPAASTISRAYGITASMDQNLFLTSMLRWVGDALFDAPTHMLARHLSTQTSKRIYRYLFDVRNPFPNNALYQQPHHWVDVYFVFKAHQFRFPSQRLKDISTRHAQLWIAFANGEQPWAEYKYTGCGEERVMVADEREGWVERSVERVERDLEWGWGRCEMLVQGWEEAGMKGKGINPLHLEVLKGTKAV</sequence>
<gene>
    <name evidence="4" type="ORF">ST47_g7311</name>
</gene>
<evidence type="ECO:0000256" key="1">
    <source>
        <dbReference type="ARBA" id="ARBA00005964"/>
    </source>
</evidence>
<dbReference type="EC" id="3.1.1.-" evidence="3"/>
<dbReference type="InterPro" id="IPR029058">
    <property type="entry name" value="AB_hydrolase_fold"/>
</dbReference>
<proteinExistence type="inferred from homology"/>